<reference evidence="2" key="3">
    <citation type="submission" date="2025-09" db="UniProtKB">
        <authorList>
            <consortium name="Ensembl"/>
        </authorList>
    </citation>
    <scope>IDENTIFICATION</scope>
</reference>
<sequence length="227" mass="24844">MNQIYSLFSSASQSFSFTDSPSLNTKLTCFKCVDSFSVSELITKSNASSYQFDPAPTPLLKACPSVINTPVTTVINSCISSGSVPAALKTAAVTQILKKPELDPTSLSNYRPISHLPFLPKVMERLVASQLQTFLSDNAVYEPFQSGFRTHHSTEAALLRVVHDLLRSADSGSLNIVLLLDLSAAFDTVNHDVLISRLFSIGITDTALYSWTPTFLNLYFTPWADHS</sequence>
<evidence type="ECO:0000259" key="1">
    <source>
        <dbReference type="PROSITE" id="PS50878"/>
    </source>
</evidence>
<evidence type="ECO:0000313" key="3">
    <source>
        <dbReference type="Proteomes" id="UP001501920"/>
    </source>
</evidence>
<dbReference type="InterPro" id="IPR043502">
    <property type="entry name" value="DNA/RNA_pol_sf"/>
</dbReference>
<name>A0AAR2IKG0_PYGNA</name>
<dbReference type="PANTHER" id="PTHR33332">
    <property type="entry name" value="REVERSE TRANSCRIPTASE DOMAIN-CONTAINING PROTEIN"/>
    <property type="match status" value="1"/>
</dbReference>
<dbReference type="GeneTree" id="ENSGT01150000286909"/>
<dbReference type="Proteomes" id="UP001501920">
    <property type="component" value="Chromosome 2"/>
</dbReference>
<accession>A0AAR2IKG0</accession>
<evidence type="ECO:0000313" key="2">
    <source>
        <dbReference type="Ensembl" id="ENSPNAP00000038474.1"/>
    </source>
</evidence>
<keyword evidence="3" id="KW-1185">Reference proteome</keyword>
<protein>
    <recommendedName>
        <fullName evidence="1">Reverse transcriptase domain-containing protein</fullName>
    </recommendedName>
</protein>
<dbReference type="PROSITE" id="PS50878">
    <property type="entry name" value="RT_POL"/>
    <property type="match status" value="1"/>
</dbReference>
<dbReference type="SUPFAM" id="SSF56672">
    <property type="entry name" value="DNA/RNA polymerases"/>
    <property type="match status" value="1"/>
</dbReference>
<reference evidence="2 3" key="1">
    <citation type="submission" date="2020-10" db="EMBL/GenBank/DDBJ databases">
        <title>Pygocentrus nattereri (red-bellied piranha) genome, fPygNat1, primary haplotype.</title>
        <authorList>
            <person name="Myers G."/>
            <person name="Meyer A."/>
            <person name="Karagic N."/>
            <person name="Pippel M."/>
            <person name="Winkler S."/>
            <person name="Tracey A."/>
            <person name="Wood J."/>
            <person name="Formenti G."/>
            <person name="Howe K."/>
            <person name="Fedrigo O."/>
            <person name="Jarvis E.D."/>
        </authorList>
    </citation>
    <scope>NUCLEOTIDE SEQUENCE [LARGE SCALE GENOMIC DNA]</scope>
</reference>
<dbReference type="Ensembl" id="ENSPNAT00000068704.1">
    <property type="protein sequence ID" value="ENSPNAP00000038474.1"/>
    <property type="gene ID" value="ENSPNAG00000031470.1"/>
</dbReference>
<proteinExistence type="predicted"/>
<dbReference type="InterPro" id="IPR000477">
    <property type="entry name" value="RT_dom"/>
</dbReference>
<dbReference type="Pfam" id="PF00078">
    <property type="entry name" value="RVT_1"/>
    <property type="match status" value="1"/>
</dbReference>
<feature type="domain" description="Reverse transcriptase" evidence="1">
    <location>
        <begin position="77"/>
        <end position="227"/>
    </location>
</feature>
<organism evidence="2 3">
    <name type="scientific">Pygocentrus nattereri</name>
    <name type="common">Red-bellied piranha</name>
    <dbReference type="NCBI Taxonomy" id="42514"/>
    <lineage>
        <taxon>Eukaryota</taxon>
        <taxon>Metazoa</taxon>
        <taxon>Chordata</taxon>
        <taxon>Craniata</taxon>
        <taxon>Vertebrata</taxon>
        <taxon>Euteleostomi</taxon>
        <taxon>Actinopterygii</taxon>
        <taxon>Neopterygii</taxon>
        <taxon>Teleostei</taxon>
        <taxon>Ostariophysi</taxon>
        <taxon>Characiformes</taxon>
        <taxon>Characoidei</taxon>
        <taxon>Pygocentrus</taxon>
    </lineage>
</organism>
<reference evidence="2" key="2">
    <citation type="submission" date="2025-08" db="UniProtKB">
        <authorList>
            <consortium name="Ensembl"/>
        </authorList>
    </citation>
    <scope>IDENTIFICATION</scope>
</reference>
<dbReference type="AlphaFoldDB" id="A0AAR2IKG0"/>